<dbReference type="InterPro" id="IPR001611">
    <property type="entry name" value="Leu-rich_rpt"/>
</dbReference>
<dbReference type="RefSeq" id="XP_009515137.1">
    <property type="nucleotide sequence ID" value="XM_009516842.1"/>
</dbReference>
<keyword evidence="1" id="KW-0433">Leucine-rich repeat</keyword>
<organism evidence="3 4">
    <name type="scientific">Phytophthora sojae (strain P6497)</name>
    <name type="common">Soybean stem and root rot agent</name>
    <name type="synonym">Phytophthora megasperma f. sp. glycines</name>
    <dbReference type="NCBI Taxonomy" id="1094619"/>
    <lineage>
        <taxon>Eukaryota</taxon>
        <taxon>Sar</taxon>
        <taxon>Stramenopiles</taxon>
        <taxon>Oomycota</taxon>
        <taxon>Peronosporomycetes</taxon>
        <taxon>Peronosporales</taxon>
        <taxon>Peronosporaceae</taxon>
        <taxon>Phytophthora</taxon>
    </lineage>
</organism>
<dbReference type="PANTHER" id="PTHR45973:SF8">
    <property type="entry name" value="LEUCINE-RICH REPEAT-CONTAINING PROTEIN 49"/>
    <property type="match status" value="1"/>
</dbReference>
<dbReference type="EMBL" id="JH159151">
    <property type="protein sequence ID" value="EGZ27862.1"/>
    <property type="molecule type" value="Genomic_DNA"/>
</dbReference>
<dbReference type="SUPFAM" id="SSF52058">
    <property type="entry name" value="L domain-like"/>
    <property type="match status" value="2"/>
</dbReference>
<sequence>MMGKNRLRTIENLECLKNLDVLDLHSNEIEQMQNLNELKELRVLNLGGNMISTVENIDRLMLLTELNLRRNRISRVAPIGKLPSLLRLFLSNNKLETFESIEPLFQVTSISELRLDSNGVCASNQTEYRGRMIRGFPSLKHLDLKPLSDADRREALLHANSPTKDGDDAETAARAHAISCVKAAWERQEAVSHVGYEEREVSPTSREELTVCNNNNGFSEVEVYGDYRVLVIYGNALEVLELTKAHSLVNAISFRYIGMSKIVSAVASATSNNLKLFTRLRRLIFAYNDLQSFDELLWLSSMGSKAEEVFISNNPVCAKTLLKRYVGARISNTLRLNGEEITPTDRHLGKQLFPKPLAPRVRPTVDSSEAGSLLPFKARVKETKEIRPSRSASALHGNPTSSVVTDIFDTASDIEKKTAALDQAWKDMLLSIVKETLQDTERRDSFMSGCLDNL</sequence>
<evidence type="ECO:0000313" key="3">
    <source>
        <dbReference type="EMBL" id="EGZ27862.1"/>
    </source>
</evidence>
<name>G4YM54_PHYSP</name>
<dbReference type="PROSITE" id="PS51450">
    <property type="entry name" value="LRR"/>
    <property type="match status" value="4"/>
</dbReference>
<dbReference type="OMA" id="YRVLVIY"/>
<evidence type="ECO:0000256" key="1">
    <source>
        <dbReference type="ARBA" id="ARBA00022614"/>
    </source>
</evidence>
<dbReference type="AlphaFoldDB" id="G4YM54"/>
<keyword evidence="2" id="KW-0677">Repeat</keyword>
<dbReference type="SMART" id="SM00365">
    <property type="entry name" value="LRR_SD22"/>
    <property type="match status" value="4"/>
</dbReference>
<dbReference type="Proteomes" id="UP000002640">
    <property type="component" value="Unassembled WGS sequence"/>
</dbReference>
<dbReference type="GeneID" id="20653844"/>
<dbReference type="InterPro" id="IPR032675">
    <property type="entry name" value="LRR_dom_sf"/>
</dbReference>
<dbReference type="Gene3D" id="3.80.10.10">
    <property type="entry name" value="Ribonuclease Inhibitor"/>
    <property type="match status" value="2"/>
</dbReference>
<keyword evidence="4" id="KW-1185">Reference proteome</keyword>
<dbReference type="InParanoid" id="G4YM54"/>
<accession>G4YM54</accession>
<dbReference type="SMR" id="G4YM54"/>
<dbReference type="InterPro" id="IPR050576">
    <property type="entry name" value="Cilia_flagella_integrity"/>
</dbReference>
<dbReference type="PANTHER" id="PTHR45973">
    <property type="entry name" value="PROTEIN PHOSPHATASE 1 REGULATORY SUBUNIT SDS22-RELATED"/>
    <property type="match status" value="1"/>
</dbReference>
<dbReference type="KEGG" id="psoj:PHYSODRAFT_469657"/>
<dbReference type="Pfam" id="PF14580">
    <property type="entry name" value="LRR_9"/>
    <property type="match status" value="1"/>
</dbReference>
<evidence type="ECO:0000313" key="4">
    <source>
        <dbReference type="Proteomes" id="UP000002640"/>
    </source>
</evidence>
<evidence type="ECO:0000256" key="2">
    <source>
        <dbReference type="ARBA" id="ARBA00022737"/>
    </source>
</evidence>
<reference evidence="3 4" key="1">
    <citation type="journal article" date="2006" name="Science">
        <title>Phytophthora genome sequences uncover evolutionary origins and mechanisms of pathogenesis.</title>
        <authorList>
            <person name="Tyler B.M."/>
            <person name="Tripathy S."/>
            <person name="Zhang X."/>
            <person name="Dehal P."/>
            <person name="Jiang R.H."/>
            <person name="Aerts A."/>
            <person name="Arredondo F.D."/>
            <person name="Baxter L."/>
            <person name="Bensasson D."/>
            <person name="Beynon J.L."/>
            <person name="Chapman J."/>
            <person name="Damasceno C.M."/>
            <person name="Dorrance A.E."/>
            <person name="Dou D."/>
            <person name="Dickerman A.W."/>
            <person name="Dubchak I.L."/>
            <person name="Garbelotto M."/>
            <person name="Gijzen M."/>
            <person name="Gordon S.G."/>
            <person name="Govers F."/>
            <person name="Grunwald N.J."/>
            <person name="Huang W."/>
            <person name="Ivors K.L."/>
            <person name="Jones R.W."/>
            <person name="Kamoun S."/>
            <person name="Krampis K."/>
            <person name="Lamour K.H."/>
            <person name="Lee M.K."/>
            <person name="McDonald W.H."/>
            <person name="Medina M."/>
            <person name="Meijer H.J."/>
            <person name="Nordberg E.K."/>
            <person name="Maclean D.J."/>
            <person name="Ospina-Giraldo M.D."/>
            <person name="Morris P.F."/>
            <person name="Phuntumart V."/>
            <person name="Putnam N.H."/>
            <person name="Rash S."/>
            <person name="Rose J.K."/>
            <person name="Sakihama Y."/>
            <person name="Salamov A.A."/>
            <person name="Savidor A."/>
            <person name="Scheuring C.F."/>
            <person name="Smith B.M."/>
            <person name="Sobral B.W."/>
            <person name="Terry A."/>
            <person name="Torto-Alalibo T.A."/>
            <person name="Win J."/>
            <person name="Xu Z."/>
            <person name="Zhang H."/>
            <person name="Grigoriev I.V."/>
            <person name="Rokhsar D.S."/>
            <person name="Boore J.L."/>
        </authorList>
    </citation>
    <scope>NUCLEOTIDE SEQUENCE [LARGE SCALE GENOMIC DNA]</scope>
    <source>
        <strain evidence="3 4">P6497</strain>
    </source>
</reference>
<proteinExistence type="predicted"/>
<protein>
    <submittedName>
        <fullName evidence="3">Uncharacterized protein</fullName>
    </submittedName>
</protein>
<gene>
    <name evidence="3" type="ORF">PHYSODRAFT_469657</name>
</gene>